<accession>A0ABQ6JI19</accession>
<name>A0ABQ6JI19_9ACTN</name>
<comment type="caution">
    <text evidence="1">The sequence shown here is derived from an EMBL/GenBank/DDBJ whole genome shotgun (WGS) entry which is preliminary data.</text>
</comment>
<proteinExistence type="predicted"/>
<evidence type="ECO:0000313" key="2">
    <source>
        <dbReference type="Proteomes" id="UP001157017"/>
    </source>
</evidence>
<sequence length="59" mass="6374">MTPSGASYWPGRATWPERLKKPNPVDFSLPIEVNQSAPLATIEGTEAIDSTLFTTVGRA</sequence>
<keyword evidence="2" id="KW-1185">Reference proteome</keyword>
<reference evidence="2" key="1">
    <citation type="journal article" date="2019" name="Int. J. Syst. Evol. Microbiol.">
        <title>The Global Catalogue of Microorganisms (GCM) 10K type strain sequencing project: providing services to taxonomists for standard genome sequencing and annotation.</title>
        <authorList>
            <consortium name="The Broad Institute Genomics Platform"/>
            <consortium name="The Broad Institute Genome Sequencing Center for Infectious Disease"/>
            <person name="Wu L."/>
            <person name="Ma J."/>
        </authorList>
    </citation>
    <scope>NUCLEOTIDE SEQUENCE [LARGE SCALE GENOMIC DNA]</scope>
    <source>
        <strain evidence="2">NBRC 108730</strain>
    </source>
</reference>
<organism evidence="1 2">
    <name type="scientific">Angustibacter aerolatus</name>
    <dbReference type="NCBI Taxonomy" id="1162965"/>
    <lineage>
        <taxon>Bacteria</taxon>
        <taxon>Bacillati</taxon>
        <taxon>Actinomycetota</taxon>
        <taxon>Actinomycetes</taxon>
        <taxon>Kineosporiales</taxon>
        <taxon>Kineosporiaceae</taxon>
    </lineage>
</organism>
<protein>
    <submittedName>
        <fullName evidence="1">Uncharacterized protein</fullName>
    </submittedName>
</protein>
<gene>
    <name evidence="1" type="ORF">GCM10025868_31030</name>
</gene>
<evidence type="ECO:0000313" key="1">
    <source>
        <dbReference type="EMBL" id="GMA87853.1"/>
    </source>
</evidence>
<dbReference type="Proteomes" id="UP001157017">
    <property type="component" value="Unassembled WGS sequence"/>
</dbReference>
<dbReference type="EMBL" id="BSUZ01000001">
    <property type="protein sequence ID" value="GMA87853.1"/>
    <property type="molecule type" value="Genomic_DNA"/>
</dbReference>